<evidence type="ECO:0000313" key="4">
    <source>
        <dbReference type="Proteomes" id="UP001219934"/>
    </source>
</evidence>
<comment type="caution">
    <text evidence="3">The sequence shown here is derived from an EMBL/GenBank/DDBJ whole genome shotgun (WGS) entry which is preliminary data.</text>
</comment>
<accession>A0AAD6BS39</accession>
<keyword evidence="2" id="KW-1133">Transmembrane helix</keyword>
<keyword evidence="2" id="KW-0812">Transmembrane</keyword>
<reference evidence="3" key="1">
    <citation type="submission" date="2022-11" db="EMBL/GenBank/DDBJ databases">
        <title>Chromosome-level genome of Pogonophryne albipinna.</title>
        <authorList>
            <person name="Jo E."/>
        </authorList>
    </citation>
    <scope>NUCLEOTIDE SEQUENCE</scope>
    <source>
        <strain evidence="3">SGF0006</strain>
        <tissue evidence="3">Muscle</tissue>
    </source>
</reference>
<name>A0AAD6BS39_9TELE</name>
<sequence length="114" mass="12105">ESKERLSPSIQLVSFDLPCATLPWGFIARMMIMSCLSLVGSVNRLSFMAAGYGSLSLYACVFVFIAVGCHLKSGEASQSALNPAGWREGGLESGEGRNKSTPKSDSNLGRGEGR</sequence>
<feature type="region of interest" description="Disordered" evidence="1">
    <location>
        <begin position="76"/>
        <end position="114"/>
    </location>
</feature>
<keyword evidence="4" id="KW-1185">Reference proteome</keyword>
<gene>
    <name evidence="3" type="ORF">JOQ06_019689</name>
</gene>
<protein>
    <submittedName>
        <fullName evidence="3">Uncharacterized protein</fullName>
    </submittedName>
</protein>
<feature type="non-terminal residue" evidence="3">
    <location>
        <position position="1"/>
    </location>
</feature>
<dbReference type="AlphaFoldDB" id="A0AAD6BS39"/>
<organism evidence="3 4">
    <name type="scientific">Pogonophryne albipinna</name>
    <dbReference type="NCBI Taxonomy" id="1090488"/>
    <lineage>
        <taxon>Eukaryota</taxon>
        <taxon>Metazoa</taxon>
        <taxon>Chordata</taxon>
        <taxon>Craniata</taxon>
        <taxon>Vertebrata</taxon>
        <taxon>Euteleostomi</taxon>
        <taxon>Actinopterygii</taxon>
        <taxon>Neopterygii</taxon>
        <taxon>Teleostei</taxon>
        <taxon>Neoteleostei</taxon>
        <taxon>Acanthomorphata</taxon>
        <taxon>Eupercaria</taxon>
        <taxon>Perciformes</taxon>
        <taxon>Notothenioidei</taxon>
        <taxon>Pogonophryne</taxon>
    </lineage>
</organism>
<dbReference type="EMBL" id="JAPTMU010000001">
    <property type="protein sequence ID" value="KAJ4948149.1"/>
    <property type="molecule type" value="Genomic_DNA"/>
</dbReference>
<keyword evidence="2" id="KW-0472">Membrane</keyword>
<evidence type="ECO:0000256" key="1">
    <source>
        <dbReference type="SAM" id="MobiDB-lite"/>
    </source>
</evidence>
<proteinExistence type="predicted"/>
<feature type="transmembrane region" description="Helical" evidence="2">
    <location>
        <begin position="45"/>
        <end position="67"/>
    </location>
</feature>
<feature type="non-terminal residue" evidence="3">
    <location>
        <position position="114"/>
    </location>
</feature>
<evidence type="ECO:0000313" key="3">
    <source>
        <dbReference type="EMBL" id="KAJ4948149.1"/>
    </source>
</evidence>
<evidence type="ECO:0000256" key="2">
    <source>
        <dbReference type="SAM" id="Phobius"/>
    </source>
</evidence>
<feature type="transmembrane region" description="Helical" evidence="2">
    <location>
        <begin position="12"/>
        <end position="39"/>
    </location>
</feature>
<dbReference type="Proteomes" id="UP001219934">
    <property type="component" value="Unassembled WGS sequence"/>
</dbReference>